<dbReference type="InterPro" id="IPR043502">
    <property type="entry name" value="DNA/RNA_pol_sf"/>
</dbReference>
<dbReference type="Pfam" id="PF01348">
    <property type="entry name" value="Intron_maturas2"/>
    <property type="match status" value="1"/>
</dbReference>
<protein>
    <recommendedName>
        <fullName evidence="1">Reverse transcriptase domain-containing protein</fullName>
    </recommendedName>
</protein>
<reference evidence="2" key="1">
    <citation type="journal article" date="2018" name="BMC Genomics">
        <title>Comparative mitochondrial genomics of cryptophyte algae: gene shuffling and dynamic mobile genetic elements.</title>
        <authorList>
            <person name="Kim J.I."/>
            <person name="Yoon H.S."/>
            <person name="Yi G."/>
            <person name="Shin W."/>
            <person name="Archibald J.M."/>
        </authorList>
    </citation>
    <scope>NUCLEOTIDE SEQUENCE</scope>
    <source>
        <strain evidence="2">CCMP1868</strain>
    </source>
</reference>
<dbReference type="PANTHER" id="PTHR33642:SF4">
    <property type="entry name" value="COX1_OXI3 INTRON 1 PROTEIN-RELATED"/>
    <property type="match status" value="1"/>
</dbReference>
<name>A0A2P1G846_9CRYP</name>
<dbReference type="InterPro" id="IPR024937">
    <property type="entry name" value="Domain_X"/>
</dbReference>
<feature type="domain" description="Reverse transcriptase" evidence="1">
    <location>
        <begin position="91"/>
        <end position="400"/>
    </location>
</feature>
<evidence type="ECO:0000313" key="2">
    <source>
        <dbReference type="EMBL" id="AVM81131.1"/>
    </source>
</evidence>
<dbReference type="PANTHER" id="PTHR33642">
    <property type="entry name" value="COX1/OXI3 INTRON 1 PROTEIN-RELATED"/>
    <property type="match status" value="1"/>
</dbReference>
<dbReference type="Pfam" id="PF00078">
    <property type="entry name" value="RVT_1"/>
    <property type="match status" value="1"/>
</dbReference>
<keyword evidence="2" id="KW-0496">Mitochondrion</keyword>
<evidence type="ECO:0000259" key="1">
    <source>
        <dbReference type="PROSITE" id="PS50878"/>
    </source>
</evidence>
<dbReference type="EMBL" id="MG680943">
    <property type="protein sequence ID" value="AVM81131.1"/>
    <property type="molecule type" value="Genomic_DNA"/>
</dbReference>
<dbReference type="GO" id="GO:0005739">
    <property type="term" value="C:mitochondrion"/>
    <property type="evidence" value="ECO:0007669"/>
    <property type="project" value="UniProtKB-ARBA"/>
</dbReference>
<gene>
    <name evidence="2" type="primary">orf621</name>
    <name evidence="2" type="ORF">StoMt_p002</name>
</gene>
<sequence>MRNSIIQIRKEYQKYLSEKDKNFRQLQKLLELNRNNTKKVNDNLIKIIANESVLWQAYENLKTNNGASAKKPTIKDAERIEFNETNIEKIKNLVKNLRKEKFEWASVRKVDTFDKKKKRPLKIVFFEDKIIQEAIRMVLNAIYEPTFTKINNNHGFRPKMSFHTAMEEVRKNGKGKTHAIEGEILKVYDKLNHKILMNILEKRIKDKKFLRLIKKGLQFGIEINTKIKHSIIGVPQRSICGPVLFNIYMNEFDMAVGEIIKRIVKVINEKEKRHEKKSSTSQNKEYRIIQIKIHEISKKIKREIKANKPIKTLLKRKRQLTIKMKKKSVTDYSKRIIEYKYIRYANDWMILTNGNERICEKIAHELKEWLKEKLEIKIHETKTKIINLKKSPLKFLGFSMMISNDNRKLKNKSNITSSKTINVGLKVGIDDEKIMKTLKEKGFIDENEKIRHVPRLIQYKPWEIVEQFASIIRGIFNYYYHAINVKLRLNKYHYILRFSCYKTIASRYKSTIRDVIIKHGINVIIEDPKKKIRKIPLCREIMNDQWKLSEERIKMLTKTNRIENVKEKTRYEKDPFSVKIR</sequence>
<dbReference type="GeneID" id="36493042"/>
<dbReference type="AlphaFoldDB" id="A0A2P1G846"/>
<dbReference type="PROSITE" id="PS50878">
    <property type="entry name" value="RT_POL"/>
    <property type="match status" value="1"/>
</dbReference>
<organism evidence="2">
    <name type="scientific">Storeatula sp. CCMP1868</name>
    <dbReference type="NCBI Taxonomy" id="195070"/>
    <lineage>
        <taxon>Eukaryota</taxon>
        <taxon>Cryptophyceae</taxon>
        <taxon>Pyrenomonadales</taxon>
        <taxon>Pyrenomonadaceae</taxon>
        <taxon>Storeatula</taxon>
    </lineage>
</organism>
<dbReference type="SUPFAM" id="SSF56672">
    <property type="entry name" value="DNA/RNA polymerases"/>
    <property type="match status" value="1"/>
</dbReference>
<dbReference type="RefSeq" id="YP_009476638.1">
    <property type="nucleotide sequence ID" value="NC_037452.1"/>
</dbReference>
<proteinExistence type="predicted"/>
<accession>A0A2P1G846</accession>
<dbReference type="InterPro" id="IPR000477">
    <property type="entry name" value="RT_dom"/>
</dbReference>
<geneLocation type="mitochondrion" evidence="2"/>
<dbReference type="CDD" id="cd01651">
    <property type="entry name" value="RT_G2_intron"/>
    <property type="match status" value="1"/>
</dbReference>
<dbReference type="GO" id="GO:0006397">
    <property type="term" value="P:mRNA processing"/>
    <property type="evidence" value="ECO:0007669"/>
    <property type="project" value="InterPro"/>
</dbReference>